<dbReference type="Proteomes" id="UP001597171">
    <property type="component" value="Unassembled WGS sequence"/>
</dbReference>
<dbReference type="SUPFAM" id="SSF54001">
    <property type="entry name" value="Cysteine proteinases"/>
    <property type="match status" value="1"/>
</dbReference>
<keyword evidence="4" id="KW-1185">Reference proteome</keyword>
<protein>
    <submittedName>
        <fullName evidence="3">Arylamine N-acetyltransferase</fullName>
    </submittedName>
</protein>
<comment type="similarity">
    <text evidence="1 2">Belongs to the arylamine N-acetyltransferase family.</text>
</comment>
<dbReference type="EMBL" id="JBHTMX010000134">
    <property type="protein sequence ID" value="MFD1332872.1"/>
    <property type="molecule type" value="Genomic_DNA"/>
</dbReference>
<dbReference type="PANTHER" id="PTHR11786:SF0">
    <property type="entry name" value="ARYLAMINE N-ACETYLTRANSFERASE 4-RELATED"/>
    <property type="match status" value="1"/>
</dbReference>
<reference evidence="4" key="1">
    <citation type="journal article" date="2019" name="Int. J. Syst. Evol. Microbiol.">
        <title>The Global Catalogue of Microorganisms (GCM) 10K type strain sequencing project: providing services to taxonomists for standard genome sequencing and annotation.</title>
        <authorList>
            <consortium name="The Broad Institute Genomics Platform"/>
            <consortium name="The Broad Institute Genome Sequencing Center for Infectious Disease"/>
            <person name="Wu L."/>
            <person name="Ma J."/>
        </authorList>
    </citation>
    <scope>NUCLEOTIDE SEQUENCE [LARGE SCALE GENOMIC DNA]</scope>
    <source>
        <strain evidence="4">CCUG 61696</strain>
    </source>
</reference>
<organism evidence="3 4">
    <name type="scientific">Methylopila musalis</name>
    <dbReference type="NCBI Taxonomy" id="1134781"/>
    <lineage>
        <taxon>Bacteria</taxon>
        <taxon>Pseudomonadati</taxon>
        <taxon>Pseudomonadota</taxon>
        <taxon>Alphaproteobacteria</taxon>
        <taxon>Hyphomicrobiales</taxon>
        <taxon>Methylopilaceae</taxon>
        <taxon>Methylopila</taxon>
    </lineage>
</organism>
<dbReference type="Gene3D" id="2.40.128.150">
    <property type="entry name" value="Cysteine proteinases"/>
    <property type="match status" value="1"/>
</dbReference>
<accession>A0ABW3ZA44</accession>
<dbReference type="InterPro" id="IPR001447">
    <property type="entry name" value="Arylamine_N-AcTrfase"/>
</dbReference>
<comment type="caution">
    <text evidence="3">The sequence shown here is derived from an EMBL/GenBank/DDBJ whole genome shotgun (WGS) entry which is preliminary data.</text>
</comment>
<dbReference type="Pfam" id="PF00797">
    <property type="entry name" value="Acetyltransf_2"/>
    <property type="match status" value="1"/>
</dbReference>
<evidence type="ECO:0000313" key="3">
    <source>
        <dbReference type="EMBL" id="MFD1332872.1"/>
    </source>
</evidence>
<dbReference type="Gene3D" id="3.30.2140.10">
    <property type="entry name" value="Arylamine N-acetyltransferase"/>
    <property type="match status" value="1"/>
</dbReference>
<proteinExistence type="inferred from homology"/>
<evidence type="ECO:0000256" key="1">
    <source>
        <dbReference type="ARBA" id="ARBA00006547"/>
    </source>
</evidence>
<gene>
    <name evidence="3" type="ORF">ACFQ4O_12780</name>
</gene>
<dbReference type="PANTHER" id="PTHR11786">
    <property type="entry name" value="N-HYDROXYARYLAMINE O-ACETYLTRANSFERASE"/>
    <property type="match status" value="1"/>
</dbReference>
<sequence length="270" mass="29370">MAALDLDAYVARIGYDGPRTPTLAVLTEVHRRHLAAIPFEAIEARLGRTVDVSPEGVDAKLIGARRGGYCYEQNGLLKRALEAIGFRVDALLARVTMHGGPDAARPGRTHMTLAVDAEGGRFLTDAGFGALVPAAPLRLDDRAPQRTRLGTFRLAPDGREIALSIGQGEGWAPLYSVSLEPQAQADIEIANWFTSTHPRSFFRGAFAVARVAETERYALFDDRLTVRRANGSEERRTLTAPGIERALADLFALEPRPEWRALFAELAAAA</sequence>
<name>A0ABW3ZA44_9HYPH</name>
<dbReference type="RefSeq" id="WP_378776079.1">
    <property type="nucleotide sequence ID" value="NZ_JBHTMX010000134.1"/>
</dbReference>
<dbReference type="PRINTS" id="PR01543">
    <property type="entry name" value="ANATRNSFRASE"/>
</dbReference>
<dbReference type="InterPro" id="IPR038765">
    <property type="entry name" value="Papain-like_cys_pep_sf"/>
</dbReference>
<evidence type="ECO:0000313" key="4">
    <source>
        <dbReference type="Proteomes" id="UP001597171"/>
    </source>
</evidence>
<evidence type="ECO:0000256" key="2">
    <source>
        <dbReference type="RuleBase" id="RU003452"/>
    </source>
</evidence>